<protein>
    <submittedName>
        <fullName evidence="2">Uncharacterized protein</fullName>
    </submittedName>
</protein>
<evidence type="ECO:0000313" key="3">
    <source>
        <dbReference type="Proteomes" id="UP000683360"/>
    </source>
</evidence>
<organism evidence="2 3">
    <name type="scientific">Mytilus edulis</name>
    <name type="common">Blue mussel</name>
    <dbReference type="NCBI Taxonomy" id="6550"/>
    <lineage>
        <taxon>Eukaryota</taxon>
        <taxon>Metazoa</taxon>
        <taxon>Spiralia</taxon>
        <taxon>Lophotrochozoa</taxon>
        <taxon>Mollusca</taxon>
        <taxon>Bivalvia</taxon>
        <taxon>Autobranchia</taxon>
        <taxon>Pteriomorphia</taxon>
        <taxon>Mytilida</taxon>
        <taxon>Mytiloidea</taxon>
        <taxon>Mytilidae</taxon>
        <taxon>Mytilinae</taxon>
        <taxon>Mytilus</taxon>
    </lineage>
</organism>
<dbReference type="EMBL" id="CAJPWZ010002883">
    <property type="protein sequence ID" value="CAG2246815.1"/>
    <property type="molecule type" value="Genomic_DNA"/>
</dbReference>
<name>A0A8S3UZT5_MYTED</name>
<evidence type="ECO:0000256" key="1">
    <source>
        <dbReference type="SAM" id="Phobius"/>
    </source>
</evidence>
<keyword evidence="3" id="KW-1185">Reference proteome</keyword>
<dbReference type="InterPro" id="IPR029063">
    <property type="entry name" value="SAM-dependent_MTases_sf"/>
</dbReference>
<accession>A0A8S3UZT5</accession>
<keyword evidence="1" id="KW-0812">Transmembrane</keyword>
<keyword evidence="1" id="KW-1133">Transmembrane helix</keyword>
<feature type="transmembrane region" description="Helical" evidence="1">
    <location>
        <begin position="260"/>
        <end position="283"/>
    </location>
</feature>
<sequence>MMKTNCPTEVSGKTNNPEFNGEVLNGVWKMRNQLSQQLNEMSRTVGRLQCENSNKETSNKGGWCKDTSYEDSGSHLTDKALIPTLSSFLRGKKVASFGDGPGAYKREILKLGQVKSYDAYDGAPFCEETSEGRVKFMDLTIPQYGIPLYDWILSLEVAEHIPKRYESVYLDNIFRHARAGIILSWATRNQGGTGHINEQSPQYVLDIMEKNGFYRDEKSSKQLRKSSTLWWLAKNTNNEQDVLITDVILVKNYAMNNGLSWVWCLKAIFITILTAIPLVIYIVNSKTSGGQYQVYGSTHAQCIESDDGITSEVTKRRNELSRQLNDMSKKLGQIECESQHVNKNGGWCKHLSLEATGEHKTDFKLVKGLSRFLEGKNVGSFGDGPGVYKREILKLGQVKSYDAYDGAPFCEETSEGRVQYMDLTIAQYGIPLYDWIVSLEVAEHIPQQYESVYLDNIFRHAREGIIFSWAVPGQGGMSHINNKPTSYVVNLMRNNGFVKDEELSILLRKSTSLWWLQQNTNVYKRVDFQKFKNETYMSQFYT</sequence>
<gene>
    <name evidence="2" type="ORF">MEDL_58783</name>
</gene>
<dbReference type="OrthoDB" id="406773at2759"/>
<reference evidence="2" key="1">
    <citation type="submission" date="2021-03" db="EMBL/GenBank/DDBJ databases">
        <authorList>
            <person name="Bekaert M."/>
        </authorList>
    </citation>
    <scope>NUCLEOTIDE SEQUENCE</scope>
</reference>
<dbReference type="AlphaFoldDB" id="A0A8S3UZT5"/>
<dbReference type="Proteomes" id="UP000683360">
    <property type="component" value="Unassembled WGS sequence"/>
</dbReference>
<dbReference type="Gene3D" id="3.40.50.150">
    <property type="entry name" value="Vaccinia Virus protein VP39"/>
    <property type="match status" value="1"/>
</dbReference>
<comment type="caution">
    <text evidence="2">The sequence shown here is derived from an EMBL/GenBank/DDBJ whole genome shotgun (WGS) entry which is preliminary data.</text>
</comment>
<evidence type="ECO:0000313" key="2">
    <source>
        <dbReference type="EMBL" id="CAG2246815.1"/>
    </source>
</evidence>
<proteinExistence type="predicted"/>
<dbReference type="SUPFAM" id="SSF53335">
    <property type="entry name" value="S-adenosyl-L-methionine-dependent methyltransferases"/>
    <property type="match status" value="2"/>
</dbReference>
<keyword evidence="1" id="KW-0472">Membrane</keyword>